<dbReference type="GO" id="GO:0009860">
    <property type="term" value="P:pollen tube growth"/>
    <property type="evidence" value="ECO:0007669"/>
    <property type="project" value="TreeGrafter"/>
</dbReference>
<comment type="similarity">
    <text evidence="1">Belongs to the 'GDXG' lipolytic enzyme family.</text>
</comment>
<protein>
    <recommendedName>
        <fullName evidence="4">Alpha/beta hydrolase fold-3 domain-containing protein</fullName>
    </recommendedName>
</protein>
<keyword evidence="3" id="KW-0812">Transmembrane</keyword>
<sequence>MAAVASYTKNGKEKEASILKPKLKPSLHWKTRIAVSFLSFISNTVRRRDGTINRRLLRFFDFTSPAKPSPVRGISSSDVTVDPSRNLWFRLFSPSPAVSPSGMPLPVIFFFHGGGFTFLSPAYFVYDAVCRRLARKLPAIIVSVNYRLSPEHRFPSQYDDGFDVLRYVDGHPSELPQEADLGRCFLAGDSAGANIAHHVAVRASNSSFEAVRIRGIISIQPFFGGEERTEAEIRMPVAPVVTVDWTDWCWKAFLPEGEDRDHWAANVSGPNAVEVASLERFPAVLLFTAGFDPLRDWQKRYYEWLRRSGKEAELVEYPNTIHTFYLFPELPESGQMISEVTDFVARRAL</sequence>
<keyword evidence="3" id="KW-0472">Membrane</keyword>
<keyword evidence="2" id="KW-0378">Hydrolase</keyword>
<dbReference type="PROSITE" id="PS01173">
    <property type="entry name" value="LIPASE_GDXG_HIS"/>
    <property type="match status" value="1"/>
</dbReference>
<keyword evidence="3" id="KW-1133">Transmembrane helix</keyword>
<dbReference type="PANTHER" id="PTHR23024:SF609">
    <property type="entry name" value="CARBOXYLESTERASE 18-RELATED"/>
    <property type="match status" value="1"/>
</dbReference>
<dbReference type="Proteomes" id="UP001345219">
    <property type="component" value="Chromosome 13"/>
</dbReference>
<dbReference type="PANTHER" id="PTHR23024">
    <property type="entry name" value="ARYLACETAMIDE DEACETYLASE"/>
    <property type="match status" value="1"/>
</dbReference>
<comment type="caution">
    <text evidence="5">The sequence shown here is derived from an EMBL/GenBank/DDBJ whole genome shotgun (WGS) entry which is preliminary data.</text>
</comment>
<feature type="domain" description="Alpha/beta hydrolase fold-3" evidence="4">
    <location>
        <begin position="108"/>
        <end position="325"/>
    </location>
</feature>
<dbReference type="AlphaFoldDB" id="A0AAN7L965"/>
<dbReference type="Pfam" id="PF07859">
    <property type="entry name" value="Abhydrolase_3"/>
    <property type="match status" value="1"/>
</dbReference>
<proteinExistence type="inferred from homology"/>
<evidence type="ECO:0000313" key="5">
    <source>
        <dbReference type="EMBL" id="KAK4780294.1"/>
    </source>
</evidence>
<evidence type="ECO:0000256" key="2">
    <source>
        <dbReference type="ARBA" id="ARBA00022801"/>
    </source>
</evidence>
<dbReference type="EMBL" id="JAXIOK010000001">
    <property type="protein sequence ID" value="KAK4780294.1"/>
    <property type="molecule type" value="Genomic_DNA"/>
</dbReference>
<accession>A0AAN7L965</accession>
<evidence type="ECO:0000313" key="6">
    <source>
        <dbReference type="Proteomes" id="UP001345219"/>
    </source>
</evidence>
<dbReference type="InterPro" id="IPR002168">
    <property type="entry name" value="Lipase_GDXG_HIS_AS"/>
</dbReference>
<dbReference type="Gene3D" id="3.40.50.1820">
    <property type="entry name" value="alpha/beta hydrolase"/>
    <property type="match status" value="1"/>
</dbReference>
<gene>
    <name evidence="5" type="ORF">SAY87_016400</name>
</gene>
<dbReference type="GO" id="GO:0052689">
    <property type="term" value="F:carboxylic ester hydrolase activity"/>
    <property type="evidence" value="ECO:0007669"/>
    <property type="project" value="TreeGrafter"/>
</dbReference>
<name>A0AAN7L965_9MYRT</name>
<keyword evidence="6" id="KW-1185">Reference proteome</keyword>
<dbReference type="SUPFAM" id="SSF53474">
    <property type="entry name" value="alpha/beta-Hydrolases"/>
    <property type="match status" value="1"/>
</dbReference>
<dbReference type="InterPro" id="IPR029058">
    <property type="entry name" value="AB_hydrolase_fold"/>
</dbReference>
<evidence type="ECO:0000256" key="1">
    <source>
        <dbReference type="ARBA" id="ARBA00010515"/>
    </source>
</evidence>
<evidence type="ECO:0000259" key="4">
    <source>
        <dbReference type="Pfam" id="PF07859"/>
    </source>
</evidence>
<dbReference type="InterPro" id="IPR013094">
    <property type="entry name" value="AB_hydrolase_3"/>
</dbReference>
<feature type="transmembrane region" description="Helical" evidence="3">
    <location>
        <begin position="103"/>
        <end position="126"/>
    </location>
</feature>
<reference evidence="5 6" key="1">
    <citation type="journal article" date="2023" name="Hortic Res">
        <title>Pangenome of water caltrop reveals structural variations and asymmetric subgenome divergence after allopolyploidization.</title>
        <authorList>
            <person name="Zhang X."/>
            <person name="Chen Y."/>
            <person name="Wang L."/>
            <person name="Yuan Y."/>
            <person name="Fang M."/>
            <person name="Shi L."/>
            <person name="Lu R."/>
            <person name="Comes H.P."/>
            <person name="Ma Y."/>
            <person name="Chen Y."/>
            <person name="Huang G."/>
            <person name="Zhou Y."/>
            <person name="Zheng Z."/>
            <person name="Qiu Y."/>
        </authorList>
    </citation>
    <scope>NUCLEOTIDE SEQUENCE [LARGE SCALE GENOMIC DNA]</scope>
    <source>
        <tissue evidence="5">Roots</tissue>
    </source>
</reference>
<evidence type="ECO:0000256" key="3">
    <source>
        <dbReference type="SAM" id="Phobius"/>
    </source>
</evidence>
<dbReference type="InterPro" id="IPR050466">
    <property type="entry name" value="Carboxylest/Gibb_receptor"/>
</dbReference>
<organism evidence="5 6">
    <name type="scientific">Trapa incisa</name>
    <dbReference type="NCBI Taxonomy" id="236973"/>
    <lineage>
        <taxon>Eukaryota</taxon>
        <taxon>Viridiplantae</taxon>
        <taxon>Streptophyta</taxon>
        <taxon>Embryophyta</taxon>
        <taxon>Tracheophyta</taxon>
        <taxon>Spermatophyta</taxon>
        <taxon>Magnoliopsida</taxon>
        <taxon>eudicotyledons</taxon>
        <taxon>Gunneridae</taxon>
        <taxon>Pentapetalae</taxon>
        <taxon>rosids</taxon>
        <taxon>malvids</taxon>
        <taxon>Myrtales</taxon>
        <taxon>Lythraceae</taxon>
        <taxon>Trapa</taxon>
    </lineage>
</organism>